<evidence type="ECO:0000259" key="4">
    <source>
        <dbReference type="PROSITE" id="PS50937"/>
    </source>
</evidence>
<dbReference type="Gene3D" id="1.10.1660.10">
    <property type="match status" value="1"/>
</dbReference>
<comment type="caution">
    <text evidence="5">The sequence shown here is derived from an EMBL/GenBank/DDBJ whole genome shotgun (WGS) entry which is preliminary data.</text>
</comment>
<keyword evidence="1" id="KW-0805">Transcription regulation</keyword>
<dbReference type="PROSITE" id="PS50937">
    <property type="entry name" value="HTH_MERR_2"/>
    <property type="match status" value="1"/>
</dbReference>
<dbReference type="InterPro" id="IPR000551">
    <property type="entry name" value="MerR-type_HTH_dom"/>
</dbReference>
<dbReference type="PANTHER" id="PTHR30204">
    <property type="entry name" value="REDOX-CYCLING DRUG-SENSING TRANSCRIPTIONAL ACTIVATOR SOXR"/>
    <property type="match status" value="1"/>
</dbReference>
<name>A0A0F9DQZ4_9ZZZZ</name>
<evidence type="ECO:0000256" key="2">
    <source>
        <dbReference type="ARBA" id="ARBA00023125"/>
    </source>
</evidence>
<dbReference type="PRINTS" id="PR00040">
    <property type="entry name" value="HTHMERR"/>
</dbReference>
<reference evidence="5" key="1">
    <citation type="journal article" date="2015" name="Nature">
        <title>Complex archaea that bridge the gap between prokaryotes and eukaryotes.</title>
        <authorList>
            <person name="Spang A."/>
            <person name="Saw J.H."/>
            <person name="Jorgensen S.L."/>
            <person name="Zaremba-Niedzwiedzka K."/>
            <person name="Martijn J."/>
            <person name="Lind A.E."/>
            <person name="van Eijk R."/>
            <person name="Schleper C."/>
            <person name="Guy L."/>
            <person name="Ettema T.J."/>
        </authorList>
    </citation>
    <scope>NUCLEOTIDE SEQUENCE</scope>
</reference>
<dbReference type="Pfam" id="PF13411">
    <property type="entry name" value="MerR_1"/>
    <property type="match status" value="1"/>
</dbReference>
<feature type="domain" description="HTH merR-type" evidence="4">
    <location>
        <begin position="9"/>
        <end position="78"/>
    </location>
</feature>
<dbReference type="AlphaFoldDB" id="A0A0F9DQZ4"/>
<dbReference type="SUPFAM" id="SSF46955">
    <property type="entry name" value="Putative DNA-binding domain"/>
    <property type="match status" value="1"/>
</dbReference>
<keyword evidence="3" id="KW-0804">Transcription</keyword>
<protein>
    <recommendedName>
        <fullName evidence="4">HTH merR-type domain-containing protein</fullName>
    </recommendedName>
</protein>
<accession>A0A0F9DQZ4</accession>
<dbReference type="SMART" id="SM00422">
    <property type="entry name" value="HTH_MERR"/>
    <property type="match status" value="1"/>
</dbReference>
<dbReference type="GO" id="GO:0003677">
    <property type="term" value="F:DNA binding"/>
    <property type="evidence" value="ECO:0007669"/>
    <property type="project" value="UniProtKB-KW"/>
</dbReference>
<gene>
    <name evidence="5" type="ORF">LCGC14_2167140</name>
</gene>
<organism evidence="5">
    <name type="scientific">marine sediment metagenome</name>
    <dbReference type="NCBI Taxonomy" id="412755"/>
    <lineage>
        <taxon>unclassified sequences</taxon>
        <taxon>metagenomes</taxon>
        <taxon>ecological metagenomes</taxon>
    </lineage>
</organism>
<dbReference type="EMBL" id="LAZR01027909">
    <property type="protein sequence ID" value="KKL64228.1"/>
    <property type="molecule type" value="Genomic_DNA"/>
</dbReference>
<evidence type="ECO:0000256" key="3">
    <source>
        <dbReference type="ARBA" id="ARBA00023163"/>
    </source>
</evidence>
<sequence length="80" mass="9478">MSEQKSKRLMKLGEAALAAAVSKQTIEYYIMLGLVNPITPPGTRRRFFDKKIIQRIRLIRELNDTGYTLREIRQTWLKRR</sequence>
<dbReference type="InterPro" id="IPR009061">
    <property type="entry name" value="DNA-bd_dom_put_sf"/>
</dbReference>
<dbReference type="PANTHER" id="PTHR30204:SF94">
    <property type="entry name" value="HEAVY METAL-DEPENDENT TRANSCRIPTIONAL REGULATOR HI_0293-RELATED"/>
    <property type="match status" value="1"/>
</dbReference>
<evidence type="ECO:0000313" key="5">
    <source>
        <dbReference type="EMBL" id="KKL64228.1"/>
    </source>
</evidence>
<dbReference type="GO" id="GO:0003700">
    <property type="term" value="F:DNA-binding transcription factor activity"/>
    <property type="evidence" value="ECO:0007669"/>
    <property type="project" value="InterPro"/>
</dbReference>
<keyword evidence="2" id="KW-0238">DNA-binding</keyword>
<evidence type="ECO:0000256" key="1">
    <source>
        <dbReference type="ARBA" id="ARBA00023015"/>
    </source>
</evidence>
<proteinExistence type="predicted"/>
<dbReference type="InterPro" id="IPR047057">
    <property type="entry name" value="MerR_fam"/>
</dbReference>